<reference evidence="2 3" key="1">
    <citation type="journal article" date="2018" name="Nat. Ecol. Evol.">
        <title>Shark genomes provide insights into elasmobranch evolution and the origin of vertebrates.</title>
        <authorList>
            <person name="Hara Y"/>
            <person name="Yamaguchi K"/>
            <person name="Onimaru K"/>
            <person name="Kadota M"/>
            <person name="Koyanagi M"/>
            <person name="Keeley SD"/>
            <person name="Tatsumi K"/>
            <person name="Tanaka K"/>
            <person name="Motone F"/>
            <person name="Kageyama Y"/>
            <person name="Nozu R"/>
            <person name="Adachi N"/>
            <person name="Nishimura O"/>
            <person name="Nakagawa R"/>
            <person name="Tanegashima C"/>
            <person name="Kiyatake I"/>
            <person name="Matsumoto R"/>
            <person name="Murakumo K"/>
            <person name="Nishida K"/>
            <person name="Terakita A"/>
            <person name="Kuratani S"/>
            <person name="Sato K"/>
            <person name="Hyodo S Kuraku.S."/>
        </authorList>
    </citation>
    <scope>NUCLEOTIDE SEQUENCE [LARGE SCALE GENOMIC DNA]</scope>
</reference>
<feature type="region of interest" description="Disordered" evidence="1">
    <location>
        <begin position="50"/>
        <end position="69"/>
    </location>
</feature>
<keyword evidence="3" id="KW-1185">Reference proteome</keyword>
<comment type="caution">
    <text evidence="2">The sequence shown here is derived from an EMBL/GenBank/DDBJ whole genome shotgun (WGS) entry which is preliminary data.</text>
</comment>
<evidence type="ECO:0000313" key="2">
    <source>
        <dbReference type="EMBL" id="GCB66118.1"/>
    </source>
</evidence>
<organism evidence="2 3">
    <name type="scientific">Scyliorhinus torazame</name>
    <name type="common">Cloudy catshark</name>
    <name type="synonym">Catulus torazame</name>
    <dbReference type="NCBI Taxonomy" id="75743"/>
    <lineage>
        <taxon>Eukaryota</taxon>
        <taxon>Metazoa</taxon>
        <taxon>Chordata</taxon>
        <taxon>Craniata</taxon>
        <taxon>Vertebrata</taxon>
        <taxon>Chondrichthyes</taxon>
        <taxon>Elasmobranchii</taxon>
        <taxon>Galeomorphii</taxon>
        <taxon>Galeoidea</taxon>
        <taxon>Carcharhiniformes</taxon>
        <taxon>Scyliorhinidae</taxon>
        <taxon>Scyliorhinus</taxon>
    </lineage>
</organism>
<sequence length="69" mass="7635">MHTEGHSQISPRDLKHIFSIRIVSGGASPRILQTHALAHRTLGALQHHTARAPRQRGIQNLSAKPVLDF</sequence>
<protein>
    <submittedName>
        <fullName evidence="2">Uncharacterized protein</fullName>
    </submittedName>
</protein>
<evidence type="ECO:0000256" key="1">
    <source>
        <dbReference type="SAM" id="MobiDB-lite"/>
    </source>
</evidence>
<proteinExistence type="predicted"/>
<name>A0A401NZ02_SCYTO</name>
<dbReference type="Proteomes" id="UP000288216">
    <property type="component" value="Unassembled WGS sequence"/>
</dbReference>
<evidence type="ECO:0000313" key="3">
    <source>
        <dbReference type="Proteomes" id="UP000288216"/>
    </source>
</evidence>
<accession>A0A401NZ02</accession>
<dbReference type="AlphaFoldDB" id="A0A401NZ02"/>
<dbReference type="EMBL" id="BFAA01002905">
    <property type="protein sequence ID" value="GCB66118.1"/>
    <property type="molecule type" value="Genomic_DNA"/>
</dbReference>
<gene>
    <name evidence="2" type="ORF">scyTo_0007826</name>
</gene>